<dbReference type="Proteomes" id="UP001482154">
    <property type="component" value="Unassembled WGS sequence"/>
</dbReference>
<reference evidence="6 7" key="1">
    <citation type="submission" date="2024-04" db="EMBL/GenBank/DDBJ databases">
        <title>Human intestinal bacterial collection.</title>
        <authorList>
            <person name="Pauvert C."/>
            <person name="Hitch T.C.A."/>
            <person name="Clavel T."/>
        </authorList>
    </citation>
    <scope>NUCLEOTIDE SEQUENCE [LARGE SCALE GENOMIC DNA]</scope>
    <source>
        <strain evidence="6 7">CLA-AA-H249</strain>
    </source>
</reference>
<dbReference type="Gene3D" id="3.20.20.140">
    <property type="entry name" value="Metal-dependent hydrolases"/>
    <property type="match status" value="1"/>
</dbReference>
<dbReference type="GO" id="GO:0004725">
    <property type="term" value="F:protein tyrosine phosphatase activity"/>
    <property type="evidence" value="ECO:0007669"/>
    <property type="project" value="UniProtKB-EC"/>
</dbReference>
<dbReference type="InterPro" id="IPR032466">
    <property type="entry name" value="Metal_Hydrolase"/>
</dbReference>
<dbReference type="Pfam" id="PF19567">
    <property type="entry name" value="CpsB_CapC"/>
    <property type="match status" value="1"/>
</dbReference>
<name>A0ABV1IW96_9FIRM</name>
<dbReference type="PANTHER" id="PTHR39181:SF1">
    <property type="entry name" value="TYROSINE-PROTEIN PHOSPHATASE YWQE"/>
    <property type="match status" value="1"/>
</dbReference>
<dbReference type="RefSeq" id="WP_055196494.1">
    <property type="nucleotide sequence ID" value="NZ_JAOQJG010000002.1"/>
</dbReference>
<evidence type="ECO:0000313" key="7">
    <source>
        <dbReference type="Proteomes" id="UP001482154"/>
    </source>
</evidence>
<dbReference type="PANTHER" id="PTHR39181">
    <property type="entry name" value="TYROSINE-PROTEIN PHOSPHATASE YWQE"/>
    <property type="match status" value="1"/>
</dbReference>
<evidence type="ECO:0000256" key="2">
    <source>
        <dbReference type="ARBA" id="ARBA00013064"/>
    </source>
</evidence>
<evidence type="ECO:0000256" key="3">
    <source>
        <dbReference type="ARBA" id="ARBA00022801"/>
    </source>
</evidence>
<gene>
    <name evidence="6" type="ORF">AAAU51_06520</name>
</gene>
<evidence type="ECO:0000256" key="4">
    <source>
        <dbReference type="ARBA" id="ARBA00022912"/>
    </source>
</evidence>
<sequence length="236" mass="27029">MGMIDIHTHILYGVDDGAKTLSDSMELLDEEREQGVDTVIMTSHYGPKFGYPDKEIIMEHFEEISKKAEKYYPEIELYLGSELYYQESTISDLDSGKALTMNGTRYVLVEFGVNDPYTYIYRAIQSFGYAGYIPIIAHAERYEAVFRHINRIEELVSLGAYIQINAESLIGGIFDKRSSFCKKLTKEGLIHFLGSDCHDFRNRRPNMKKAAEVVLKKNAQQILETNPRNMLEGKSI</sequence>
<accession>A0ABV1IW96</accession>
<evidence type="ECO:0000313" key="6">
    <source>
        <dbReference type="EMBL" id="MEQ2710826.1"/>
    </source>
</evidence>
<dbReference type="EMBL" id="JBBNIN010000007">
    <property type="protein sequence ID" value="MEQ2710826.1"/>
    <property type="molecule type" value="Genomic_DNA"/>
</dbReference>
<proteinExistence type="inferred from homology"/>
<evidence type="ECO:0000256" key="1">
    <source>
        <dbReference type="ARBA" id="ARBA00005750"/>
    </source>
</evidence>
<dbReference type="SUPFAM" id="SSF51556">
    <property type="entry name" value="Metallo-dependent hydrolases"/>
    <property type="match status" value="1"/>
</dbReference>
<dbReference type="PIRSF" id="PIRSF016557">
    <property type="entry name" value="Caps_synth_CpsB"/>
    <property type="match status" value="1"/>
</dbReference>
<dbReference type="EC" id="3.1.3.48" evidence="2"/>
<evidence type="ECO:0000256" key="5">
    <source>
        <dbReference type="ARBA" id="ARBA00051722"/>
    </source>
</evidence>
<protein>
    <recommendedName>
        <fullName evidence="2">protein-tyrosine-phosphatase</fullName>
        <ecNumber evidence="2">3.1.3.48</ecNumber>
    </recommendedName>
</protein>
<comment type="similarity">
    <text evidence="1">Belongs to the metallo-dependent hydrolases superfamily. CpsB/CapC family.</text>
</comment>
<dbReference type="InterPro" id="IPR016667">
    <property type="entry name" value="Caps_polysacc_synth_CpsB/CapC"/>
</dbReference>
<comment type="catalytic activity">
    <reaction evidence="5">
        <text>O-phospho-L-tyrosyl-[protein] + H2O = L-tyrosyl-[protein] + phosphate</text>
        <dbReference type="Rhea" id="RHEA:10684"/>
        <dbReference type="Rhea" id="RHEA-COMP:10136"/>
        <dbReference type="Rhea" id="RHEA-COMP:20101"/>
        <dbReference type="ChEBI" id="CHEBI:15377"/>
        <dbReference type="ChEBI" id="CHEBI:43474"/>
        <dbReference type="ChEBI" id="CHEBI:46858"/>
        <dbReference type="ChEBI" id="CHEBI:61978"/>
        <dbReference type="EC" id="3.1.3.48"/>
    </reaction>
</comment>
<keyword evidence="3 6" id="KW-0378">Hydrolase</keyword>
<organism evidence="6 7">
    <name type="scientific">Anaerostipes amylophilus</name>
    <dbReference type="NCBI Taxonomy" id="2981779"/>
    <lineage>
        <taxon>Bacteria</taxon>
        <taxon>Bacillati</taxon>
        <taxon>Bacillota</taxon>
        <taxon>Clostridia</taxon>
        <taxon>Lachnospirales</taxon>
        <taxon>Lachnospiraceae</taxon>
        <taxon>Anaerostipes</taxon>
    </lineage>
</organism>
<keyword evidence="7" id="KW-1185">Reference proteome</keyword>
<keyword evidence="4" id="KW-0904">Protein phosphatase</keyword>
<comment type="caution">
    <text evidence="6">The sequence shown here is derived from an EMBL/GenBank/DDBJ whole genome shotgun (WGS) entry which is preliminary data.</text>
</comment>